<keyword evidence="1" id="KW-0175">Coiled coil</keyword>
<dbReference type="Gene3D" id="3.30.250.20">
    <property type="entry name" value="L1 transposable element, C-terminal domain"/>
    <property type="match status" value="1"/>
</dbReference>
<dbReference type="InterPro" id="IPR042566">
    <property type="entry name" value="L1_C"/>
</dbReference>
<dbReference type="InterPro" id="IPR004244">
    <property type="entry name" value="Transposase_22"/>
</dbReference>
<dbReference type="STRING" id="8153.ENSHBUP00000007043"/>
<protein>
    <recommendedName>
        <fullName evidence="4">L1 transposable element RRM domain-containing protein</fullName>
    </recommendedName>
</protein>
<name>A0A3Q2VGQ4_HAPBU</name>
<evidence type="ECO:0000313" key="3">
    <source>
        <dbReference type="Proteomes" id="UP000264840"/>
    </source>
</evidence>
<accession>A0A3Q2VGQ4</accession>
<dbReference type="Proteomes" id="UP000264840">
    <property type="component" value="Unplaced"/>
</dbReference>
<dbReference type="GeneTree" id="ENSGT00940000170955"/>
<feature type="coiled-coil region" evidence="1">
    <location>
        <begin position="125"/>
        <end position="159"/>
    </location>
</feature>
<sequence length="333" mass="38658">MQTHKTELTYKAYKYLHTPEKSPHEVCLLISVIYSSFWLHLGPDDPRLKQVSRLFPDRVKPLCKEEIEKGRKESKAEMEKWAKSVEDNTKAQFELLREEVRLISETSVSLANKMEVRKKEVDDTLNDQSDSITSMETKLKELEKEMLTLRRRSEDLEARSRRNNIRIVGVREGAETGKTPLEFIAGLLKEKLGLSVTPTLDRAHRTLGARRDGAGAPPRAFVVRCHYYIEKEEILKKAREMERTPEGRSGRIHIFPDYTQEVNNKRAAFKEARSLLIDYLLLDKKLTPMVMHVEYPGIVLSDHSPVTLKLKFPDYTPPQRMWRLNSRLLADDD</sequence>
<dbReference type="Ensembl" id="ENSHBUT00000004287.1">
    <property type="protein sequence ID" value="ENSHBUP00000007043.1"/>
    <property type="gene ID" value="ENSHBUG00000008525.1"/>
</dbReference>
<keyword evidence="3" id="KW-1185">Reference proteome</keyword>
<organism evidence="2 3">
    <name type="scientific">Haplochromis burtoni</name>
    <name type="common">Burton's mouthbrooder</name>
    <name type="synonym">Chromis burtoni</name>
    <dbReference type="NCBI Taxonomy" id="8153"/>
    <lineage>
        <taxon>Eukaryota</taxon>
        <taxon>Metazoa</taxon>
        <taxon>Chordata</taxon>
        <taxon>Craniata</taxon>
        <taxon>Vertebrata</taxon>
        <taxon>Euteleostomi</taxon>
        <taxon>Actinopterygii</taxon>
        <taxon>Neopterygii</taxon>
        <taxon>Teleostei</taxon>
        <taxon>Neoteleostei</taxon>
        <taxon>Acanthomorphata</taxon>
        <taxon>Ovalentaria</taxon>
        <taxon>Cichlomorphae</taxon>
        <taxon>Cichliformes</taxon>
        <taxon>Cichlidae</taxon>
        <taxon>African cichlids</taxon>
        <taxon>Pseudocrenilabrinae</taxon>
        <taxon>Haplochromini</taxon>
        <taxon>Haplochromis</taxon>
    </lineage>
</organism>
<evidence type="ECO:0000313" key="2">
    <source>
        <dbReference type="Ensembl" id="ENSHBUP00000007043.1"/>
    </source>
</evidence>
<evidence type="ECO:0008006" key="4">
    <source>
        <dbReference type="Google" id="ProtNLM"/>
    </source>
</evidence>
<reference evidence="2" key="1">
    <citation type="submission" date="2025-08" db="UniProtKB">
        <authorList>
            <consortium name="Ensembl"/>
        </authorList>
    </citation>
    <scope>IDENTIFICATION</scope>
</reference>
<dbReference type="Gene3D" id="3.30.70.1820">
    <property type="entry name" value="L1 transposable element, RRM domain"/>
    <property type="match status" value="1"/>
</dbReference>
<proteinExistence type="predicted"/>
<dbReference type="OMA" id="ANKMEVR"/>
<dbReference type="PANTHER" id="PTHR11505">
    <property type="entry name" value="L1 TRANSPOSABLE ELEMENT-RELATED"/>
    <property type="match status" value="1"/>
</dbReference>
<dbReference type="AlphaFoldDB" id="A0A3Q2VGQ4"/>
<evidence type="ECO:0000256" key="1">
    <source>
        <dbReference type="SAM" id="Coils"/>
    </source>
</evidence>
<reference evidence="2" key="2">
    <citation type="submission" date="2025-09" db="UniProtKB">
        <authorList>
            <consortium name="Ensembl"/>
        </authorList>
    </citation>
    <scope>IDENTIFICATION</scope>
</reference>